<comment type="caution">
    <text evidence="2">The sequence shown here is derived from an EMBL/GenBank/DDBJ whole genome shotgun (WGS) entry which is preliminary data.</text>
</comment>
<keyword evidence="1" id="KW-1133">Transmembrane helix</keyword>
<keyword evidence="1" id="KW-0812">Transmembrane</keyword>
<dbReference type="AlphaFoldDB" id="A0A0V1LYK0"/>
<dbReference type="EMBL" id="JYDO01000987">
    <property type="protein sequence ID" value="KRZ64552.1"/>
    <property type="molecule type" value="Genomic_DNA"/>
</dbReference>
<proteinExistence type="predicted"/>
<name>A0A0V1LYK0_9BILA</name>
<sequence>MFPHINKEFIKSLLFPSGTTLTVLSQSFNYFILTIWNLLI</sequence>
<evidence type="ECO:0000313" key="2">
    <source>
        <dbReference type="EMBL" id="KRZ64552.1"/>
    </source>
</evidence>
<accession>A0A0V1LYK0</accession>
<dbReference type="Proteomes" id="UP000054843">
    <property type="component" value="Unassembled WGS sequence"/>
</dbReference>
<organism evidence="2 3">
    <name type="scientific">Trichinella papuae</name>
    <dbReference type="NCBI Taxonomy" id="268474"/>
    <lineage>
        <taxon>Eukaryota</taxon>
        <taxon>Metazoa</taxon>
        <taxon>Ecdysozoa</taxon>
        <taxon>Nematoda</taxon>
        <taxon>Enoplea</taxon>
        <taxon>Dorylaimia</taxon>
        <taxon>Trichinellida</taxon>
        <taxon>Trichinellidae</taxon>
        <taxon>Trichinella</taxon>
    </lineage>
</organism>
<evidence type="ECO:0000313" key="3">
    <source>
        <dbReference type="Proteomes" id="UP000054843"/>
    </source>
</evidence>
<evidence type="ECO:0000256" key="1">
    <source>
        <dbReference type="SAM" id="Phobius"/>
    </source>
</evidence>
<feature type="transmembrane region" description="Helical" evidence="1">
    <location>
        <begin position="20"/>
        <end position="39"/>
    </location>
</feature>
<gene>
    <name evidence="2" type="ORF">T10_10351</name>
</gene>
<reference evidence="2 3" key="1">
    <citation type="submission" date="2015-01" db="EMBL/GenBank/DDBJ databases">
        <title>Evolution of Trichinella species and genotypes.</title>
        <authorList>
            <person name="Korhonen P.K."/>
            <person name="Edoardo P."/>
            <person name="Giuseppe L.R."/>
            <person name="Gasser R.B."/>
        </authorList>
    </citation>
    <scope>NUCLEOTIDE SEQUENCE [LARGE SCALE GENOMIC DNA]</scope>
    <source>
        <strain evidence="2">ISS1980</strain>
    </source>
</reference>
<keyword evidence="3" id="KW-1185">Reference proteome</keyword>
<keyword evidence="1" id="KW-0472">Membrane</keyword>
<protein>
    <submittedName>
        <fullName evidence="2">Uncharacterized protein</fullName>
    </submittedName>
</protein>